<gene>
    <name evidence="1" type="ORF">URODEC1_LOCUS554</name>
</gene>
<dbReference type="Proteomes" id="UP001497457">
    <property type="component" value="Chromosome 1b"/>
</dbReference>
<dbReference type="EMBL" id="OZ075111">
    <property type="protein sequence ID" value="CAL4885480.1"/>
    <property type="molecule type" value="Genomic_DNA"/>
</dbReference>
<sequence>MPGDTVVIRLPGPRALRVLARSVLLAVALLFLPWLRAAEAPARHHATDACVAAAAQAELLLRDLRREGLLGPGARAVVLGSGGDCDAPASKQDQDGALRPASLRRLLMLGDSSVNFLLDFGYFGVDGDRKIAPAGDSGNAGTGMDLTPLASLKEGVVFSEPPETTSSSELKNMGRKLLLSGISGTPAAYDRTGSLQMLHQDQIQS</sequence>
<evidence type="ECO:0000313" key="2">
    <source>
        <dbReference type="Proteomes" id="UP001497457"/>
    </source>
</evidence>
<name>A0ABC8V949_9POAL</name>
<keyword evidence="2" id="KW-1185">Reference proteome</keyword>
<organism evidence="1 2">
    <name type="scientific">Urochloa decumbens</name>
    <dbReference type="NCBI Taxonomy" id="240449"/>
    <lineage>
        <taxon>Eukaryota</taxon>
        <taxon>Viridiplantae</taxon>
        <taxon>Streptophyta</taxon>
        <taxon>Embryophyta</taxon>
        <taxon>Tracheophyta</taxon>
        <taxon>Spermatophyta</taxon>
        <taxon>Magnoliopsida</taxon>
        <taxon>Liliopsida</taxon>
        <taxon>Poales</taxon>
        <taxon>Poaceae</taxon>
        <taxon>PACMAD clade</taxon>
        <taxon>Panicoideae</taxon>
        <taxon>Panicodae</taxon>
        <taxon>Paniceae</taxon>
        <taxon>Melinidinae</taxon>
        <taxon>Urochloa</taxon>
    </lineage>
</organism>
<evidence type="ECO:0000313" key="1">
    <source>
        <dbReference type="EMBL" id="CAL4885480.1"/>
    </source>
</evidence>
<proteinExistence type="predicted"/>
<reference evidence="1" key="1">
    <citation type="submission" date="2024-10" db="EMBL/GenBank/DDBJ databases">
        <authorList>
            <person name="Ryan C."/>
        </authorList>
    </citation>
    <scope>NUCLEOTIDE SEQUENCE [LARGE SCALE GENOMIC DNA]</scope>
</reference>
<dbReference type="PANTHER" id="PTHR33597">
    <property type="entry name" value="OS02G0760400 PROTEIN"/>
    <property type="match status" value="1"/>
</dbReference>
<protein>
    <submittedName>
        <fullName evidence="1">Uncharacterized protein</fullName>
    </submittedName>
</protein>
<accession>A0ABC8V949</accession>
<dbReference type="PANTHER" id="PTHR33597:SF20">
    <property type="entry name" value="OS02G0760400 PROTEIN"/>
    <property type="match status" value="1"/>
</dbReference>
<dbReference type="AlphaFoldDB" id="A0ABC8V949"/>